<dbReference type="SMART" id="SM00422">
    <property type="entry name" value="HTH_MERR"/>
    <property type="match status" value="1"/>
</dbReference>
<name>A0A098B3A8_DESHA</name>
<dbReference type="GO" id="GO:0003677">
    <property type="term" value="F:DNA binding"/>
    <property type="evidence" value="ECO:0007669"/>
    <property type="project" value="UniProtKB-KW"/>
</dbReference>
<dbReference type="OrthoDB" id="9811174at2"/>
<dbReference type="Gene3D" id="1.10.1660.10">
    <property type="match status" value="1"/>
</dbReference>
<dbReference type="PROSITE" id="PS00552">
    <property type="entry name" value="HTH_MERR_1"/>
    <property type="match status" value="1"/>
</dbReference>
<dbReference type="PANTHER" id="PTHR30204:SF69">
    <property type="entry name" value="MERR-FAMILY TRANSCRIPTIONAL REGULATOR"/>
    <property type="match status" value="1"/>
</dbReference>
<dbReference type="PATRIC" id="fig|49338.4.peg.3196"/>
<dbReference type="CDD" id="cd01109">
    <property type="entry name" value="HTH_YyaN"/>
    <property type="match status" value="1"/>
</dbReference>
<evidence type="ECO:0000313" key="7">
    <source>
        <dbReference type="EMBL" id="KTE90054.1"/>
    </source>
</evidence>
<evidence type="ECO:0000313" key="8">
    <source>
        <dbReference type="Proteomes" id="UP000054623"/>
    </source>
</evidence>
<evidence type="ECO:0000313" key="6">
    <source>
        <dbReference type="EMBL" id="CDX02860.1"/>
    </source>
</evidence>
<dbReference type="Proteomes" id="UP000054623">
    <property type="component" value="Unassembled WGS sequence"/>
</dbReference>
<evidence type="ECO:0000259" key="5">
    <source>
        <dbReference type="PROSITE" id="PS50937"/>
    </source>
</evidence>
<dbReference type="EMBL" id="LK996017">
    <property type="protein sequence ID" value="CDX02860.1"/>
    <property type="molecule type" value="Genomic_DNA"/>
</dbReference>
<keyword evidence="4" id="KW-0804">Transcription</keyword>
<dbReference type="Pfam" id="PF13411">
    <property type="entry name" value="MerR_1"/>
    <property type="match status" value="1"/>
</dbReference>
<dbReference type="RefSeq" id="WP_011460578.1">
    <property type="nucleotide sequence ID" value="NZ_JAYFNZ010000011.1"/>
</dbReference>
<keyword evidence="3" id="KW-0238">DNA-binding</keyword>
<reference evidence="6" key="1">
    <citation type="submission" date="2014-07" db="EMBL/GenBank/DDBJ databases">
        <authorList>
            <person name="Hornung V.Bastian."/>
        </authorList>
    </citation>
    <scope>NUCLEOTIDE SEQUENCE</scope>
    <source>
        <strain evidence="6">PCE-S</strain>
    </source>
</reference>
<proteinExistence type="predicted"/>
<keyword evidence="2" id="KW-0805">Transcription regulation</keyword>
<evidence type="ECO:0000256" key="1">
    <source>
        <dbReference type="ARBA" id="ARBA00022491"/>
    </source>
</evidence>
<dbReference type="PRINTS" id="PR00040">
    <property type="entry name" value="HTHMERR"/>
</dbReference>
<sequence length="156" mass="17898">MQQYSIGEVANIAGIAISTLRYYDREGLFPNLDRSEGGTRKFTDTEIETLGIIECLKTSGLSIKEIKLFLDWCQEGNSSLQKRRNLFYERLEVVTKQMEELQKTLNTLRFKCWYYDTALAAGTEEVPKNLPPEEIPEDILAYQRSGCLNNSGHKHL</sequence>
<dbReference type="InterPro" id="IPR047057">
    <property type="entry name" value="MerR_fam"/>
</dbReference>
<dbReference type="AlphaFoldDB" id="A0A098B3A8"/>
<evidence type="ECO:0000256" key="2">
    <source>
        <dbReference type="ARBA" id="ARBA00023015"/>
    </source>
</evidence>
<keyword evidence="1" id="KW-0678">Repressor</keyword>
<dbReference type="PROSITE" id="PS50937">
    <property type="entry name" value="HTH_MERR_2"/>
    <property type="match status" value="1"/>
</dbReference>
<dbReference type="SUPFAM" id="SSF46955">
    <property type="entry name" value="Putative DNA-binding domain"/>
    <property type="match status" value="1"/>
</dbReference>
<dbReference type="OMA" id="YKIATYG"/>
<dbReference type="GO" id="GO:0003700">
    <property type="term" value="F:DNA-binding transcription factor activity"/>
    <property type="evidence" value="ECO:0007669"/>
    <property type="project" value="InterPro"/>
</dbReference>
<dbReference type="EMBL" id="LOCK01000050">
    <property type="protein sequence ID" value="KTE90054.1"/>
    <property type="molecule type" value="Genomic_DNA"/>
</dbReference>
<feature type="domain" description="HTH merR-type" evidence="5">
    <location>
        <begin position="1"/>
        <end position="72"/>
    </location>
</feature>
<dbReference type="PANTHER" id="PTHR30204">
    <property type="entry name" value="REDOX-CYCLING DRUG-SENSING TRANSCRIPTIONAL ACTIVATOR SOXR"/>
    <property type="match status" value="1"/>
</dbReference>
<dbReference type="InterPro" id="IPR000551">
    <property type="entry name" value="MerR-type_HTH_dom"/>
</dbReference>
<organism evidence="6">
    <name type="scientific">Desulfitobacterium hafniense</name>
    <name type="common">Desulfitobacterium frappieri</name>
    <dbReference type="NCBI Taxonomy" id="49338"/>
    <lineage>
        <taxon>Bacteria</taxon>
        <taxon>Bacillati</taxon>
        <taxon>Bacillota</taxon>
        <taxon>Clostridia</taxon>
        <taxon>Eubacteriales</taxon>
        <taxon>Desulfitobacteriaceae</taxon>
        <taxon>Desulfitobacterium</taxon>
    </lineage>
</organism>
<evidence type="ECO:0000256" key="4">
    <source>
        <dbReference type="ARBA" id="ARBA00023163"/>
    </source>
</evidence>
<accession>A0A098B3A8</accession>
<evidence type="ECO:0000256" key="3">
    <source>
        <dbReference type="ARBA" id="ARBA00023125"/>
    </source>
</evidence>
<protein>
    <submittedName>
        <fullName evidence="7">MerR family transcriptional regulator</fullName>
    </submittedName>
    <submittedName>
        <fullName evidence="6">Transcriptional regulator, MerR</fullName>
    </submittedName>
</protein>
<reference evidence="7 8" key="2">
    <citation type="submission" date="2015-12" db="EMBL/GenBank/DDBJ databases">
        <title>Draft Genome Sequence of Desulfitobacterium hafniense Strain DH, a Sulfate-reducing Bacterium Isolated from Paddy Soils.</title>
        <authorList>
            <person name="Bao P."/>
            <person name="Zhang X."/>
            <person name="Li G."/>
        </authorList>
    </citation>
    <scope>NUCLEOTIDE SEQUENCE [LARGE SCALE GENOMIC DNA]</scope>
    <source>
        <strain evidence="7 8">DH</strain>
    </source>
</reference>
<dbReference type="InterPro" id="IPR009061">
    <property type="entry name" value="DNA-bd_dom_put_sf"/>
</dbReference>
<gene>
    <name evidence="7" type="ORF">AT727_08990</name>
    <name evidence="6" type="ORF">DPCES_2973</name>
</gene>